<keyword evidence="3" id="KW-0804">Transcription</keyword>
<evidence type="ECO:0000259" key="5">
    <source>
        <dbReference type="PROSITE" id="PS50949"/>
    </source>
</evidence>
<dbReference type="SMART" id="SM00345">
    <property type="entry name" value="HTH_GNTR"/>
    <property type="match status" value="1"/>
</dbReference>
<keyword evidence="2" id="KW-0238">DNA-binding</keyword>
<accession>A0A4R1QQ87</accession>
<dbReference type="SUPFAM" id="SSF46785">
    <property type="entry name" value="Winged helix' DNA-binding domain"/>
    <property type="match status" value="1"/>
</dbReference>
<dbReference type="EMBL" id="SLUO01000013">
    <property type="protein sequence ID" value="TCL55976.1"/>
    <property type="molecule type" value="Genomic_DNA"/>
</dbReference>
<dbReference type="InterPro" id="IPR036388">
    <property type="entry name" value="WH-like_DNA-bd_sf"/>
</dbReference>
<dbReference type="AlphaFoldDB" id="A0A4R1QQ87"/>
<organism evidence="6 7">
    <name type="scientific">Kineothrix alysoides</name>
    <dbReference type="NCBI Taxonomy" id="1469948"/>
    <lineage>
        <taxon>Bacteria</taxon>
        <taxon>Bacillati</taxon>
        <taxon>Bacillota</taxon>
        <taxon>Clostridia</taxon>
        <taxon>Lachnospirales</taxon>
        <taxon>Lachnospiraceae</taxon>
        <taxon>Kineothrix</taxon>
    </lineage>
</organism>
<comment type="caution">
    <text evidence="6">The sequence shown here is derived from an EMBL/GenBank/DDBJ whole genome shotgun (WGS) entry which is preliminary data.</text>
</comment>
<dbReference type="GO" id="GO:0003700">
    <property type="term" value="F:DNA-binding transcription factor activity"/>
    <property type="evidence" value="ECO:0007669"/>
    <property type="project" value="InterPro"/>
</dbReference>
<evidence type="ECO:0000256" key="1">
    <source>
        <dbReference type="ARBA" id="ARBA00023015"/>
    </source>
</evidence>
<dbReference type="STRING" id="1469948.GCA_000732725_00699"/>
<reference evidence="6 7" key="1">
    <citation type="submission" date="2019-03" db="EMBL/GenBank/DDBJ databases">
        <title>Genomic Encyclopedia of Type Strains, Phase IV (KMG-IV): sequencing the most valuable type-strain genomes for metagenomic binning, comparative biology and taxonomic classification.</title>
        <authorList>
            <person name="Goeker M."/>
        </authorList>
    </citation>
    <scope>NUCLEOTIDE SEQUENCE [LARGE SCALE GENOMIC DNA]</scope>
    <source>
        <strain evidence="6 7">DSM 100556</strain>
    </source>
</reference>
<dbReference type="PANTHER" id="PTHR38445:SF7">
    <property type="entry name" value="GNTR-FAMILY TRANSCRIPTIONAL REGULATOR"/>
    <property type="match status" value="1"/>
</dbReference>
<dbReference type="InterPro" id="IPR000524">
    <property type="entry name" value="Tscrpt_reg_HTH_GntR"/>
</dbReference>
<evidence type="ECO:0000256" key="3">
    <source>
        <dbReference type="ARBA" id="ARBA00023163"/>
    </source>
</evidence>
<evidence type="ECO:0000313" key="6">
    <source>
        <dbReference type="EMBL" id="TCL55976.1"/>
    </source>
</evidence>
<keyword evidence="7" id="KW-1185">Reference proteome</keyword>
<dbReference type="Proteomes" id="UP000295718">
    <property type="component" value="Unassembled WGS sequence"/>
</dbReference>
<dbReference type="GO" id="GO:0003677">
    <property type="term" value="F:DNA binding"/>
    <property type="evidence" value="ECO:0007669"/>
    <property type="project" value="UniProtKB-KW"/>
</dbReference>
<dbReference type="PANTHER" id="PTHR38445">
    <property type="entry name" value="HTH-TYPE TRANSCRIPTIONAL REPRESSOR YTRA"/>
    <property type="match status" value="1"/>
</dbReference>
<dbReference type="Gene3D" id="1.10.10.10">
    <property type="entry name" value="Winged helix-like DNA-binding domain superfamily/Winged helix DNA-binding domain"/>
    <property type="match status" value="1"/>
</dbReference>
<evidence type="ECO:0000256" key="4">
    <source>
        <dbReference type="SAM" id="Coils"/>
    </source>
</evidence>
<gene>
    <name evidence="6" type="ORF">EDD76_113114</name>
</gene>
<proteinExistence type="predicted"/>
<dbReference type="CDD" id="cd07377">
    <property type="entry name" value="WHTH_GntR"/>
    <property type="match status" value="1"/>
</dbReference>
<sequence length="121" mass="14177">MNIRIRTDNNLPIYEQIVGDIKKAIINSEILPGDMLPSIRSLARGLEVSIITTKRAYEELEKEGLIYSETGKGFYVKKPDTKKLREEQLREMEGRLEEWIQEGKKLNLTMEEMQDMIKELY</sequence>
<keyword evidence="1" id="KW-0805">Transcription regulation</keyword>
<dbReference type="OrthoDB" id="9801546at2"/>
<keyword evidence="4" id="KW-0175">Coiled coil</keyword>
<protein>
    <submittedName>
        <fullName evidence="6">GntR family transcriptional regulator</fullName>
    </submittedName>
</protein>
<feature type="coiled-coil region" evidence="4">
    <location>
        <begin position="43"/>
        <end position="116"/>
    </location>
</feature>
<dbReference type="RefSeq" id="WP_031389455.1">
    <property type="nucleotide sequence ID" value="NZ_JPNB01000001.1"/>
</dbReference>
<name>A0A4R1QQ87_9FIRM</name>
<dbReference type="Pfam" id="PF00392">
    <property type="entry name" value="GntR"/>
    <property type="match status" value="1"/>
</dbReference>
<feature type="domain" description="HTH gntR-type" evidence="5">
    <location>
        <begin position="11"/>
        <end position="79"/>
    </location>
</feature>
<evidence type="ECO:0000256" key="2">
    <source>
        <dbReference type="ARBA" id="ARBA00023125"/>
    </source>
</evidence>
<dbReference type="InterPro" id="IPR036390">
    <property type="entry name" value="WH_DNA-bd_sf"/>
</dbReference>
<dbReference type="PROSITE" id="PS50949">
    <property type="entry name" value="HTH_GNTR"/>
    <property type="match status" value="1"/>
</dbReference>
<evidence type="ECO:0000313" key="7">
    <source>
        <dbReference type="Proteomes" id="UP000295718"/>
    </source>
</evidence>